<proteinExistence type="predicted"/>
<protein>
    <submittedName>
        <fullName evidence="1">Uncharacterized protein</fullName>
    </submittedName>
</protein>
<dbReference type="EMBL" id="VSSQ01029896">
    <property type="protein sequence ID" value="MPM80207.1"/>
    <property type="molecule type" value="Genomic_DNA"/>
</dbReference>
<sequence length="77" mass="9237">MPSDEIAREVELLSTKREGREFRKIMLKGLNKMFPAAVEKFTLKYAENRAFENGRKAIARCGERMIFIWKNYDYEYH</sequence>
<name>A0A645CTF7_9ZZZZ</name>
<organism evidence="1">
    <name type="scientific">bioreactor metagenome</name>
    <dbReference type="NCBI Taxonomy" id="1076179"/>
    <lineage>
        <taxon>unclassified sequences</taxon>
        <taxon>metagenomes</taxon>
        <taxon>ecological metagenomes</taxon>
    </lineage>
</organism>
<dbReference type="AlphaFoldDB" id="A0A645CTF7"/>
<gene>
    <name evidence="1" type="ORF">SDC9_127254</name>
</gene>
<evidence type="ECO:0000313" key="1">
    <source>
        <dbReference type="EMBL" id="MPM80207.1"/>
    </source>
</evidence>
<accession>A0A645CTF7</accession>
<comment type="caution">
    <text evidence="1">The sequence shown here is derived from an EMBL/GenBank/DDBJ whole genome shotgun (WGS) entry which is preliminary data.</text>
</comment>
<reference evidence="1" key="1">
    <citation type="submission" date="2019-08" db="EMBL/GenBank/DDBJ databases">
        <authorList>
            <person name="Kucharzyk K."/>
            <person name="Murdoch R.W."/>
            <person name="Higgins S."/>
            <person name="Loffler F."/>
        </authorList>
    </citation>
    <scope>NUCLEOTIDE SEQUENCE</scope>
</reference>